<dbReference type="EMBL" id="QMPZ01000032">
    <property type="protein sequence ID" value="RLE09730.1"/>
    <property type="molecule type" value="Genomic_DNA"/>
</dbReference>
<organism evidence="2 3">
    <name type="scientific">Aerophobetes bacterium</name>
    <dbReference type="NCBI Taxonomy" id="2030807"/>
    <lineage>
        <taxon>Bacteria</taxon>
        <taxon>Candidatus Aerophobota</taxon>
    </lineage>
</organism>
<evidence type="ECO:0000259" key="1">
    <source>
        <dbReference type="Pfam" id="PF10107"/>
    </source>
</evidence>
<name>A0A497E4U4_UNCAE</name>
<feature type="domain" description="Holliday junction resolvase-related" evidence="1">
    <location>
        <begin position="27"/>
        <end position="136"/>
    </location>
</feature>
<comment type="caution">
    <text evidence="2">The sequence shown here is derived from an EMBL/GenBank/DDBJ whole genome shotgun (WGS) entry which is preliminary data.</text>
</comment>
<protein>
    <recommendedName>
        <fullName evidence="1">Holliday junction resolvase-related domain-containing protein</fullName>
    </recommendedName>
</protein>
<dbReference type="Proteomes" id="UP000279422">
    <property type="component" value="Unassembled WGS sequence"/>
</dbReference>
<sequence length="140" mass="16412">MDYFLIVLLICIFLSLAVGVYLGGKLTARTYQAKLDRWIQEKEKQIRLDAIKRSRATLGGKFGEQLAPYLPDFAYDPTEVRFIGSPIDFIVFPGLSQDDPREIVLLEVKSRGNKLSKREKRIRELVREKRIRWELYETYI</sequence>
<dbReference type="AlphaFoldDB" id="A0A497E4U4"/>
<accession>A0A497E4U4</accession>
<gene>
    <name evidence="2" type="ORF">DRJ00_03470</name>
</gene>
<reference evidence="2 3" key="1">
    <citation type="submission" date="2018-06" db="EMBL/GenBank/DDBJ databases">
        <title>Extensive metabolic versatility and redundancy in microbially diverse, dynamic hydrothermal sediments.</title>
        <authorList>
            <person name="Dombrowski N."/>
            <person name="Teske A."/>
            <person name="Baker B.J."/>
        </authorList>
    </citation>
    <scope>NUCLEOTIDE SEQUENCE [LARGE SCALE GENOMIC DNA]</scope>
    <source>
        <strain evidence="2">B47_G16</strain>
    </source>
</reference>
<proteinExistence type="predicted"/>
<dbReference type="InterPro" id="IPR019287">
    <property type="entry name" value="Hday_junct_resolvase-rel_dom"/>
</dbReference>
<evidence type="ECO:0000313" key="2">
    <source>
        <dbReference type="EMBL" id="RLE09730.1"/>
    </source>
</evidence>
<evidence type="ECO:0000313" key="3">
    <source>
        <dbReference type="Proteomes" id="UP000279422"/>
    </source>
</evidence>
<dbReference type="Pfam" id="PF10107">
    <property type="entry name" value="Endonuc_Holl"/>
    <property type="match status" value="1"/>
</dbReference>